<evidence type="ECO:0000256" key="3">
    <source>
        <dbReference type="ARBA" id="ARBA00022723"/>
    </source>
</evidence>
<dbReference type="InterPro" id="IPR035985">
    <property type="entry name" value="Ubiquitin-activating_enz"/>
</dbReference>
<dbReference type="SUPFAM" id="SSF69572">
    <property type="entry name" value="Activating enzymes of the ubiquitin-like proteins"/>
    <property type="match status" value="1"/>
</dbReference>
<keyword evidence="10" id="KW-1185">Reference proteome</keyword>
<dbReference type="InterPro" id="IPR045886">
    <property type="entry name" value="ThiF/MoeB/HesA"/>
</dbReference>
<keyword evidence="4" id="KW-0547">Nucleotide-binding</keyword>
<keyword evidence="3" id="KW-0479">Metal-binding</keyword>
<protein>
    <recommendedName>
        <fullName evidence="2">Ubiquitin-like modifier-activating enzyme 5</fullName>
    </recommendedName>
</protein>
<evidence type="ECO:0000256" key="5">
    <source>
        <dbReference type="ARBA" id="ARBA00022786"/>
    </source>
</evidence>
<evidence type="ECO:0000259" key="8">
    <source>
        <dbReference type="Pfam" id="PF00899"/>
    </source>
</evidence>
<dbReference type="EMBL" id="CASHTH010002751">
    <property type="protein sequence ID" value="CAI8034759.1"/>
    <property type="molecule type" value="Genomic_DNA"/>
</dbReference>
<organism evidence="9 10">
    <name type="scientific">Geodia barretti</name>
    <name type="common">Barrett's horny sponge</name>
    <dbReference type="NCBI Taxonomy" id="519541"/>
    <lineage>
        <taxon>Eukaryota</taxon>
        <taxon>Metazoa</taxon>
        <taxon>Porifera</taxon>
        <taxon>Demospongiae</taxon>
        <taxon>Heteroscleromorpha</taxon>
        <taxon>Tetractinellida</taxon>
        <taxon>Astrophorina</taxon>
        <taxon>Geodiidae</taxon>
        <taxon>Geodia</taxon>
    </lineage>
</organism>
<accession>A0AA35SSB9</accession>
<dbReference type="GO" id="GO:0071566">
    <property type="term" value="F:UFM1 activating enzyme activity"/>
    <property type="evidence" value="ECO:0007669"/>
    <property type="project" value="TreeGrafter"/>
</dbReference>
<evidence type="ECO:0000256" key="1">
    <source>
        <dbReference type="ARBA" id="ARBA00005339"/>
    </source>
</evidence>
<evidence type="ECO:0000256" key="6">
    <source>
        <dbReference type="ARBA" id="ARBA00022833"/>
    </source>
</evidence>
<dbReference type="InterPro" id="IPR029752">
    <property type="entry name" value="D-isomer_DH_CS1"/>
</dbReference>
<dbReference type="Proteomes" id="UP001174909">
    <property type="component" value="Unassembled WGS sequence"/>
</dbReference>
<proteinExistence type="inferred from homology"/>
<name>A0AA35SSB9_GEOBA</name>
<keyword evidence="5" id="KW-0833">Ubl conjugation pathway</keyword>
<dbReference type="PANTHER" id="PTHR10953">
    <property type="entry name" value="UBIQUITIN-ACTIVATING ENZYME E1"/>
    <property type="match status" value="1"/>
</dbReference>
<keyword evidence="7" id="KW-0067">ATP-binding</keyword>
<dbReference type="Pfam" id="PF00899">
    <property type="entry name" value="ThiF"/>
    <property type="match status" value="1"/>
</dbReference>
<dbReference type="GO" id="GO:0071569">
    <property type="term" value="P:protein ufmylation"/>
    <property type="evidence" value="ECO:0007669"/>
    <property type="project" value="TreeGrafter"/>
</dbReference>
<gene>
    <name evidence="9" type="ORF">GBAR_LOCUS19534</name>
</gene>
<evidence type="ECO:0000313" key="9">
    <source>
        <dbReference type="EMBL" id="CAI8034759.1"/>
    </source>
</evidence>
<reference evidence="9" key="1">
    <citation type="submission" date="2023-03" db="EMBL/GenBank/DDBJ databases">
        <authorList>
            <person name="Steffen K."/>
            <person name="Cardenas P."/>
        </authorList>
    </citation>
    <scope>NUCLEOTIDE SEQUENCE</scope>
</reference>
<dbReference type="AlphaFoldDB" id="A0AA35SSB9"/>
<keyword evidence="6" id="KW-0862">Zinc</keyword>
<evidence type="ECO:0000256" key="4">
    <source>
        <dbReference type="ARBA" id="ARBA00022741"/>
    </source>
</evidence>
<dbReference type="PROSITE" id="PS00065">
    <property type="entry name" value="D_2_HYDROXYACID_DH_1"/>
    <property type="match status" value="1"/>
</dbReference>
<comment type="similarity">
    <text evidence="1">Belongs to the ubiquitin-activating E1 family. UBA5 subfamily.</text>
</comment>
<dbReference type="FunFam" id="3.40.50.720:FF:000066">
    <property type="entry name" value="Putative ubiquitin-like modifier-activating enzyme 5"/>
    <property type="match status" value="1"/>
</dbReference>
<comment type="caution">
    <text evidence="9">The sequence shown here is derived from an EMBL/GenBank/DDBJ whole genome shotgun (WGS) entry which is preliminary data.</text>
</comment>
<dbReference type="Gene3D" id="3.40.50.720">
    <property type="entry name" value="NAD(P)-binding Rossmann-like Domain"/>
    <property type="match status" value="1"/>
</dbReference>
<evidence type="ECO:0000256" key="2">
    <source>
        <dbReference type="ARBA" id="ARBA00016279"/>
    </source>
</evidence>
<evidence type="ECO:0000256" key="7">
    <source>
        <dbReference type="ARBA" id="ARBA00022840"/>
    </source>
</evidence>
<dbReference type="InterPro" id="IPR000594">
    <property type="entry name" value="ThiF_NAD_FAD-bd"/>
</dbReference>
<sequence length="463" mass="51444">MLYRGSAGKNFPESYAYVHAQIEYYPRWRSRDMASEDSARDEFVARLQARIADLEKQLHRTGPIREKIHKMSSEVVDSNPYSRLMALQRMGIVKDFERVRDVSVAVVGIGGVGSVVSEMLTRCGVGKLLLFDYDRVEMANMNRLFFTPDQVGLSKVDAAVATLKEINPDVEIAAYNYDITTIDSFQQFMTAVRCGHLRGDKPVDLVLSCVDNFEARMAINQAACELDQVWMESGVSEDAVSGHVQLLQPGHTACFACAPPLVVATGMDEKTLKKEGVCAASLPTTMAVVAGLLVQNALKYLLGFGKVTHYVGYSALTDFFPTMSMKPNPQCQNSHCRLRQQQARTEQIVSQHQRKQEPNEHQTALHEDNQWGIIITTLCDHYTNLMCRHKCGIEESVSNEESLEVGAGLHLAYSPTVITSPSVDQVKSVQSICGNLMVPSLQESVDISKETDIQDLMAQLKNI</sequence>
<dbReference type="GO" id="GO:0005524">
    <property type="term" value="F:ATP binding"/>
    <property type="evidence" value="ECO:0007669"/>
    <property type="project" value="UniProtKB-KW"/>
</dbReference>
<dbReference type="GO" id="GO:0005829">
    <property type="term" value="C:cytosol"/>
    <property type="evidence" value="ECO:0007669"/>
    <property type="project" value="TreeGrafter"/>
</dbReference>
<evidence type="ECO:0000313" key="10">
    <source>
        <dbReference type="Proteomes" id="UP001174909"/>
    </source>
</evidence>
<dbReference type="PANTHER" id="PTHR10953:SF9">
    <property type="entry name" value="UBIQUITIN-LIKE MODIFIER-ACTIVATING ENZYME 5"/>
    <property type="match status" value="1"/>
</dbReference>
<dbReference type="CDD" id="cd00757">
    <property type="entry name" value="ThiF_MoeB_HesA_family"/>
    <property type="match status" value="1"/>
</dbReference>
<dbReference type="GO" id="GO:0046872">
    <property type="term" value="F:metal ion binding"/>
    <property type="evidence" value="ECO:0007669"/>
    <property type="project" value="UniProtKB-KW"/>
</dbReference>
<feature type="domain" description="THIF-type NAD/FAD binding fold" evidence="8">
    <location>
        <begin position="81"/>
        <end position="332"/>
    </location>
</feature>